<organism evidence="21 22">
    <name type="scientific">Marinobacter profundi</name>
    <dbReference type="NCBI Taxonomy" id="2666256"/>
    <lineage>
        <taxon>Bacteria</taxon>
        <taxon>Pseudomonadati</taxon>
        <taxon>Pseudomonadota</taxon>
        <taxon>Gammaproteobacteria</taxon>
        <taxon>Pseudomonadales</taxon>
        <taxon>Marinobacteraceae</taxon>
        <taxon>Marinobacter</taxon>
    </lineage>
</organism>
<evidence type="ECO:0000256" key="1">
    <source>
        <dbReference type="ARBA" id="ARBA00001393"/>
    </source>
</evidence>
<dbReference type="Gene3D" id="3.40.50.1970">
    <property type="match status" value="1"/>
</dbReference>
<dbReference type="UniPathway" id="UPA00053">
    <property type="reaction ID" value="UER00085"/>
</dbReference>
<evidence type="ECO:0000256" key="16">
    <source>
        <dbReference type="ARBA" id="ARBA00023239"/>
    </source>
</evidence>
<feature type="binding site" evidence="18">
    <location>
        <position position="143"/>
    </location>
    <ligand>
        <name>NAD(+)</name>
        <dbReference type="ChEBI" id="CHEBI:57540"/>
    </ligand>
</feature>
<dbReference type="InterPro" id="IPR016037">
    <property type="entry name" value="DHQ_synth_AroB"/>
</dbReference>
<evidence type="ECO:0000256" key="9">
    <source>
        <dbReference type="ARBA" id="ARBA00022490"/>
    </source>
</evidence>
<dbReference type="EMBL" id="NTFH01000012">
    <property type="protein sequence ID" value="PHQ13962.1"/>
    <property type="molecule type" value="Genomic_DNA"/>
</dbReference>
<feature type="binding site" evidence="18">
    <location>
        <position position="248"/>
    </location>
    <ligand>
        <name>Zn(2+)</name>
        <dbReference type="ChEBI" id="CHEBI:29105"/>
    </ligand>
</feature>
<keyword evidence="15 18" id="KW-0057">Aromatic amino acid biosynthesis</keyword>
<gene>
    <name evidence="18" type="primary">aroB</name>
    <name evidence="21" type="ORF">CLH61_15545</name>
</gene>
<evidence type="ECO:0000256" key="13">
    <source>
        <dbReference type="ARBA" id="ARBA00022833"/>
    </source>
</evidence>
<protein>
    <recommendedName>
        <fullName evidence="8 18">3-dehydroquinate synthase</fullName>
        <shortName evidence="18">DHQS</shortName>
        <ecNumber evidence="7 18">4.2.3.4</ecNumber>
    </recommendedName>
</protein>
<feature type="binding site" evidence="18">
    <location>
        <begin position="106"/>
        <end position="110"/>
    </location>
    <ligand>
        <name>NAD(+)</name>
        <dbReference type="ChEBI" id="CHEBI:57540"/>
    </ligand>
</feature>
<dbReference type="GO" id="GO:0046872">
    <property type="term" value="F:metal ion binding"/>
    <property type="evidence" value="ECO:0007669"/>
    <property type="project" value="UniProtKB-KW"/>
</dbReference>
<keyword evidence="11 18" id="KW-0479">Metal-binding</keyword>
<reference evidence="21 22" key="1">
    <citation type="submission" date="2017-09" db="EMBL/GenBank/DDBJ databases">
        <title>The draft genome sequences of Marinobacter sp. PWS21.</title>
        <authorList>
            <person name="Cao J."/>
        </authorList>
    </citation>
    <scope>NUCLEOTIDE SEQUENCE [LARGE SCALE GENOMIC DNA]</scope>
    <source>
        <strain evidence="21 22">PWS21</strain>
    </source>
</reference>
<dbReference type="FunFam" id="3.40.50.1970:FF:000001">
    <property type="entry name" value="3-dehydroquinate synthase"/>
    <property type="match status" value="1"/>
</dbReference>
<dbReference type="PIRSF" id="PIRSF001455">
    <property type="entry name" value="DHQ_synth"/>
    <property type="match status" value="1"/>
</dbReference>
<comment type="catalytic activity">
    <reaction evidence="1 18">
        <text>7-phospho-2-dehydro-3-deoxy-D-arabino-heptonate = 3-dehydroquinate + phosphate</text>
        <dbReference type="Rhea" id="RHEA:21968"/>
        <dbReference type="ChEBI" id="CHEBI:32364"/>
        <dbReference type="ChEBI" id="CHEBI:43474"/>
        <dbReference type="ChEBI" id="CHEBI:58394"/>
        <dbReference type="EC" id="4.2.3.4"/>
    </reaction>
</comment>
<evidence type="ECO:0000256" key="3">
    <source>
        <dbReference type="ARBA" id="ARBA00003485"/>
    </source>
</evidence>
<dbReference type="RefSeq" id="WP_099615688.1">
    <property type="nucleotide sequence ID" value="NZ_KZ319375.1"/>
</dbReference>
<feature type="binding site" evidence="18">
    <location>
        <position position="152"/>
    </location>
    <ligand>
        <name>NAD(+)</name>
        <dbReference type="ChEBI" id="CHEBI:57540"/>
    </ligand>
</feature>
<dbReference type="PANTHER" id="PTHR43622:SF7">
    <property type="entry name" value="3-DEHYDROQUINATE SYNTHASE, CHLOROPLASTIC"/>
    <property type="match status" value="1"/>
</dbReference>
<keyword evidence="17 18" id="KW-0170">Cobalt</keyword>
<keyword evidence="16 18" id="KW-0456">Lyase</keyword>
<proteinExistence type="inferred from homology"/>
<evidence type="ECO:0000259" key="19">
    <source>
        <dbReference type="Pfam" id="PF01761"/>
    </source>
</evidence>
<dbReference type="EC" id="4.2.3.4" evidence="7 18"/>
<dbReference type="GO" id="GO:0005737">
    <property type="term" value="C:cytoplasm"/>
    <property type="evidence" value="ECO:0007669"/>
    <property type="project" value="UniProtKB-SubCell"/>
</dbReference>
<evidence type="ECO:0000256" key="10">
    <source>
        <dbReference type="ARBA" id="ARBA00022605"/>
    </source>
</evidence>
<keyword evidence="12 18" id="KW-0547">Nucleotide-binding</keyword>
<dbReference type="FunFam" id="1.20.1090.10:FF:000002">
    <property type="entry name" value="3-dehydroquinate synthase"/>
    <property type="match status" value="1"/>
</dbReference>
<name>A0A2G1UHN0_9GAMM</name>
<keyword evidence="9 18" id="KW-0963">Cytoplasm</keyword>
<feature type="binding site" evidence="18">
    <location>
        <position position="185"/>
    </location>
    <ligand>
        <name>Zn(2+)</name>
        <dbReference type="ChEBI" id="CHEBI:29105"/>
    </ligand>
</feature>
<evidence type="ECO:0000256" key="5">
    <source>
        <dbReference type="ARBA" id="ARBA00004661"/>
    </source>
</evidence>
<evidence type="ECO:0000313" key="22">
    <source>
        <dbReference type="Proteomes" id="UP000231409"/>
    </source>
</evidence>
<feature type="binding site" evidence="18">
    <location>
        <begin position="72"/>
        <end position="77"/>
    </location>
    <ligand>
        <name>NAD(+)</name>
        <dbReference type="ChEBI" id="CHEBI:57540"/>
    </ligand>
</feature>
<comment type="function">
    <text evidence="3 18">Catalyzes the conversion of 3-deoxy-D-arabino-heptulosonate 7-phosphate (DAHP) to dehydroquinate (DHQ).</text>
</comment>
<dbReference type="GO" id="GO:0009073">
    <property type="term" value="P:aromatic amino acid family biosynthetic process"/>
    <property type="evidence" value="ECO:0007669"/>
    <property type="project" value="UniProtKB-KW"/>
</dbReference>
<evidence type="ECO:0000256" key="11">
    <source>
        <dbReference type="ARBA" id="ARBA00022723"/>
    </source>
</evidence>
<dbReference type="Pfam" id="PF24621">
    <property type="entry name" value="DHQS_C"/>
    <property type="match status" value="1"/>
</dbReference>
<dbReference type="InterPro" id="IPR056179">
    <property type="entry name" value="DHQS_C"/>
</dbReference>
<sequence length="367" mass="39081">MRESVLELKVDLGDRSYPILIGQGLLGSQDLTPYVAGNQVMVVSNETVAPLYLEAAKACFPGKQVDTVVLPDGEKYKDWQTLNRIFDALLERRHTRKTTLVALGGGVVGDMTGFAAACYQRGVPFIQIPTTLLSQVDSSVGGKTGINHPLGKNMIGAFHQPEAVLIDTATLQTLPPREVSAGLAEVIKYGLIRDEPFLSWLEGAITDLVGLQPEALAEAIHRSCACKAEVVALDEREGGLRAILNLGHTFGHAIETFAGYGNWLHGEAVGTGMLMAADLSVRLGLIAPADAERAGVLIGRARLPEKAPAGMTPEDFLTLMAVDKKNVDGNLRLVLLRALGDALVTSDVKSDSLQATLEAFCGASTSR</sequence>
<dbReference type="InterPro" id="IPR050071">
    <property type="entry name" value="Dehydroquinate_synthase"/>
</dbReference>
<evidence type="ECO:0000313" key="21">
    <source>
        <dbReference type="EMBL" id="PHQ13962.1"/>
    </source>
</evidence>
<dbReference type="SUPFAM" id="SSF56796">
    <property type="entry name" value="Dehydroquinate synthase-like"/>
    <property type="match status" value="1"/>
</dbReference>
<evidence type="ECO:0000256" key="6">
    <source>
        <dbReference type="ARBA" id="ARBA00005412"/>
    </source>
</evidence>
<evidence type="ECO:0000256" key="17">
    <source>
        <dbReference type="ARBA" id="ARBA00023285"/>
    </source>
</evidence>
<feature type="binding site" evidence="18">
    <location>
        <begin position="170"/>
        <end position="173"/>
    </location>
    <ligand>
        <name>NAD(+)</name>
        <dbReference type="ChEBI" id="CHEBI:57540"/>
    </ligand>
</feature>
<dbReference type="Proteomes" id="UP000231409">
    <property type="component" value="Unassembled WGS sequence"/>
</dbReference>
<comment type="subcellular location">
    <subcellularLocation>
        <location evidence="4 18">Cytoplasm</location>
    </subcellularLocation>
</comment>
<evidence type="ECO:0000259" key="20">
    <source>
        <dbReference type="Pfam" id="PF24621"/>
    </source>
</evidence>
<dbReference type="NCBIfam" id="TIGR01357">
    <property type="entry name" value="aroB"/>
    <property type="match status" value="1"/>
</dbReference>
<dbReference type="GO" id="GO:0008652">
    <property type="term" value="P:amino acid biosynthetic process"/>
    <property type="evidence" value="ECO:0007669"/>
    <property type="project" value="UniProtKB-KW"/>
</dbReference>
<evidence type="ECO:0000256" key="15">
    <source>
        <dbReference type="ARBA" id="ARBA00023141"/>
    </source>
</evidence>
<comment type="pathway">
    <text evidence="5 18">Metabolic intermediate biosynthesis; chorismate biosynthesis; chorismate from D-erythrose 4-phosphate and phosphoenolpyruvate: step 2/7.</text>
</comment>
<accession>A0A2G1UHN0</accession>
<comment type="cofactor">
    <cofactor evidence="18">
        <name>Co(2+)</name>
        <dbReference type="ChEBI" id="CHEBI:48828"/>
    </cofactor>
    <cofactor evidence="18">
        <name>Zn(2+)</name>
        <dbReference type="ChEBI" id="CHEBI:29105"/>
    </cofactor>
    <text evidence="18">Binds 1 divalent metal cation per subunit. Can use either Co(2+) or Zn(2+).</text>
</comment>
<comment type="cofactor">
    <cofactor evidence="2 18">
        <name>NAD(+)</name>
        <dbReference type="ChEBI" id="CHEBI:57540"/>
    </cofactor>
</comment>
<dbReference type="CDD" id="cd08195">
    <property type="entry name" value="DHQS"/>
    <property type="match status" value="1"/>
</dbReference>
<dbReference type="InterPro" id="IPR030963">
    <property type="entry name" value="DHQ_synth_fam"/>
</dbReference>
<feature type="binding site" evidence="18">
    <location>
        <begin position="130"/>
        <end position="131"/>
    </location>
    <ligand>
        <name>NAD(+)</name>
        <dbReference type="ChEBI" id="CHEBI:57540"/>
    </ligand>
</feature>
<dbReference type="GO" id="GO:0003856">
    <property type="term" value="F:3-dehydroquinate synthase activity"/>
    <property type="evidence" value="ECO:0007669"/>
    <property type="project" value="UniProtKB-UniRule"/>
</dbReference>
<dbReference type="Gene3D" id="1.20.1090.10">
    <property type="entry name" value="Dehydroquinate synthase-like - alpha domain"/>
    <property type="match status" value="1"/>
</dbReference>
<dbReference type="Pfam" id="PF01761">
    <property type="entry name" value="DHQ_synthase"/>
    <property type="match status" value="1"/>
</dbReference>
<dbReference type="AlphaFoldDB" id="A0A2G1UHN0"/>
<evidence type="ECO:0000256" key="7">
    <source>
        <dbReference type="ARBA" id="ARBA00013031"/>
    </source>
</evidence>
<evidence type="ECO:0000256" key="2">
    <source>
        <dbReference type="ARBA" id="ARBA00001911"/>
    </source>
</evidence>
<evidence type="ECO:0000256" key="18">
    <source>
        <dbReference type="HAMAP-Rule" id="MF_00110"/>
    </source>
</evidence>
<keyword evidence="22" id="KW-1185">Reference proteome</keyword>
<dbReference type="HAMAP" id="MF_00110">
    <property type="entry name" value="DHQ_synthase"/>
    <property type="match status" value="1"/>
</dbReference>
<feature type="binding site" evidence="18">
    <location>
        <position position="265"/>
    </location>
    <ligand>
        <name>Zn(2+)</name>
        <dbReference type="ChEBI" id="CHEBI:29105"/>
    </ligand>
</feature>
<dbReference type="GO" id="GO:0000166">
    <property type="term" value="F:nucleotide binding"/>
    <property type="evidence" value="ECO:0007669"/>
    <property type="project" value="UniProtKB-KW"/>
</dbReference>
<feature type="domain" description="3-dehydroquinate synthase C-terminal" evidence="20">
    <location>
        <begin position="182"/>
        <end position="326"/>
    </location>
</feature>
<dbReference type="InterPro" id="IPR030960">
    <property type="entry name" value="DHQS/DOIS_N"/>
</dbReference>
<keyword evidence="14 18" id="KW-0520">NAD</keyword>
<evidence type="ECO:0000256" key="4">
    <source>
        <dbReference type="ARBA" id="ARBA00004496"/>
    </source>
</evidence>
<dbReference type="PANTHER" id="PTHR43622">
    <property type="entry name" value="3-DEHYDROQUINATE SYNTHASE"/>
    <property type="match status" value="1"/>
</dbReference>
<keyword evidence="10 18" id="KW-0028">Amino-acid biosynthesis</keyword>
<keyword evidence="13 18" id="KW-0862">Zinc</keyword>
<dbReference type="GO" id="GO:0009423">
    <property type="term" value="P:chorismate biosynthetic process"/>
    <property type="evidence" value="ECO:0007669"/>
    <property type="project" value="UniProtKB-UniRule"/>
</dbReference>
<evidence type="ECO:0000256" key="12">
    <source>
        <dbReference type="ARBA" id="ARBA00022741"/>
    </source>
</evidence>
<comment type="similarity">
    <text evidence="6 18">Belongs to the sugar phosphate cyclases superfamily. Dehydroquinate synthase family.</text>
</comment>
<feature type="domain" description="3-dehydroquinate synthase N-terminal" evidence="19">
    <location>
        <begin position="68"/>
        <end position="180"/>
    </location>
</feature>
<comment type="caution">
    <text evidence="21">The sequence shown here is derived from an EMBL/GenBank/DDBJ whole genome shotgun (WGS) entry which is preliminary data.</text>
</comment>
<evidence type="ECO:0000256" key="8">
    <source>
        <dbReference type="ARBA" id="ARBA00017684"/>
    </source>
</evidence>
<evidence type="ECO:0000256" key="14">
    <source>
        <dbReference type="ARBA" id="ARBA00023027"/>
    </source>
</evidence>